<comment type="caution">
    <text evidence="2">The sequence shown here is derived from an EMBL/GenBank/DDBJ whole genome shotgun (WGS) entry which is preliminary data.</text>
</comment>
<name>A0A0C2MPG0_THEKT</name>
<protein>
    <submittedName>
        <fullName evidence="2">Uncharacterized protein</fullName>
    </submittedName>
</protein>
<dbReference type="EMBL" id="JWZT01003593">
    <property type="protein sequence ID" value="KII66235.1"/>
    <property type="molecule type" value="Genomic_DNA"/>
</dbReference>
<gene>
    <name evidence="2" type="ORF">RF11_14757</name>
</gene>
<accession>A0A0C2MPG0</accession>
<evidence type="ECO:0000313" key="3">
    <source>
        <dbReference type="Proteomes" id="UP000031668"/>
    </source>
</evidence>
<dbReference type="Proteomes" id="UP000031668">
    <property type="component" value="Unassembled WGS sequence"/>
</dbReference>
<sequence length="182" mass="20770">MIPLILLLLGSLSIGSGERHTPVQIVFDRIAYPATVEFKIFVSIFVNKYFIFDSSQNHTFTHAHFDKKISIGKNRIRLTFNKKNKSLAIGMAFGQNQKHYTISGIRFILSLRNNKAKKGVDKITSDIIGEYHRTLVQSKTVGKYQYNMLRAPISLKSKKKGETAFVFLPYISVDVRSKLKSR</sequence>
<evidence type="ECO:0000256" key="1">
    <source>
        <dbReference type="SAM" id="SignalP"/>
    </source>
</evidence>
<proteinExistence type="predicted"/>
<keyword evidence="1" id="KW-0732">Signal</keyword>
<feature type="signal peptide" evidence="1">
    <location>
        <begin position="1"/>
        <end position="17"/>
    </location>
</feature>
<dbReference type="AlphaFoldDB" id="A0A0C2MPG0"/>
<keyword evidence="3" id="KW-1185">Reference proteome</keyword>
<feature type="chain" id="PRO_5002168878" evidence="1">
    <location>
        <begin position="18"/>
        <end position="182"/>
    </location>
</feature>
<organism evidence="2 3">
    <name type="scientific">Thelohanellus kitauei</name>
    <name type="common">Myxosporean</name>
    <dbReference type="NCBI Taxonomy" id="669202"/>
    <lineage>
        <taxon>Eukaryota</taxon>
        <taxon>Metazoa</taxon>
        <taxon>Cnidaria</taxon>
        <taxon>Myxozoa</taxon>
        <taxon>Myxosporea</taxon>
        <taxon>Bivalvulida</taxon>
        <taxon>Platysporina</taxon>
        <taxon>Myxobolidae</taxon>
        <taxon>Thelohanellus</taxon>
    </lineage>
</organism>
<reference evidence="2 3" key="1">
    <citation type="journal article" date="2014" name="Genome Biol. Evol.">
        <title>The genome of the myxosporean Thelohanellus kitauei shows adaptations to nutrient acquisition within its fish host.</title>
        <authorList>
            <person name="Yang Y."/>
            <person name="Xiong J."/>
            <person name="Zhou Z."/>
            <person name="Huo F."/>
            <person name="Miao W."/>
            <person name="Ran C."/>
            <person name="Liu Y."/>
            <person name="Zhang J."/>
            <person name="Feng J."/>
            <person name="Wang M."/>
            <person name="Wang M."/>
            <person name="Wang L."/>
            <person name="Yao B."/>
        </authorList>
    </citation>
    <scope>NUCLEOTIDE SEQUENCE [LARGE SCALE GENOMIC DNA]</scope>
    <source>
        <strain evidence="2">Wuqing</strain>
    </source>
</reference>
<evidence type="ECO:0000313" key="2">
    <source>
        <dbReference type="EMBL" id="KII66235.1"/>
    </source>
</evidence>